<feature type="transmembrane region" description="Helical" evidence="1">
    <location>
        <begin position="12"/>
        <end position="36"/>
    </location>
</feature>
<feature type="transmembrane region" description="Helical" evidence="1">
    <location>
        <begin position="319"/>
        <end position="338"/>
    </location>
</feature>
<organism evidence="3 4">
    <name type="scientific">Salinirubellus salinus</name>
    <dbReference type="NCBI Taxonomy" id="1364945"/>
    <lineage>
        <taxon>Archaea</taxon>
        <taxon>Methanobacteriati</taxon>
        <taxon>Methanobacteriota</taxon>
        <taxon>Stenosarchaea group</taxon>
        <taxon>Halobacteria</taxon>
        <taxon>Halobacteriales</taxon>
        <taxon>Natronomonadaceae</taxon>
        <taxon>Salinirubellus</taxon>
    </lineage>
</organism>
<feature type="transmembrane region" description="Helical" evidence="1">
    <location>
        <begin position="83"/>
        <end position="102"/>
    </location>
</feature>
<feature type="transmembrane region" description="Helical" evidence="1">
    <location>
        <begin position="56"/>
        <end position="76"/>
    </location>
</feature>
<dbReference type="Proteomes" id="UP001057580">
    <property type="component" value="Chromosome"/>
</dbReference>
<protein>
    <submittedName>
        <fullName evidence="3">MFS transporter</fullName>
    </submittedName>
</protein>
<keyword evidence="1" id="KW-0472">Membrane</keyword>
<dbReference type="AlphaFoldDB" id="A0A9E7R064"/>
<reference evidence="3" key="1">
    <citation type="submission" date="2022-09" db="EMBL/GenBank/DDBJ databases">
        <title>Diverse halophilic archaea isolated from saline environments.</title>
        <authorList>
            <person name="Cui H.-L."/>
        </authorList>
    </citation>
    <scope>NUCLEOTIDE SEQUENCE</scope>
    <source>
        <strain evidence="3">ZS-35-S2</strain>
    </source>
</reference>
<evidence type="ECO:0000313" key="4">
    <source>
        <dbReference type="Proteomes" id="UP001057580"/>
    </source>
</evidence>
<dbReference type="PANTHER" id="PTHR23523">
    <property type="match status" value="1"/>
</dbReference>
<dbReference type="Pfam" id="PF07690">
    <property type="entry name" value="MFS_1"/>
    <property type="match status" value="1"/>
</dbReference>
<dbReference type="RefSeq" id="WP_260592249.1">
    <property type="nucleotide sequence ID" value="NZ_CP104003.1"/>
</dbReference>
<accession>A0A9E7R064</accession>
<evidence type="ECO:0000313" key="3">
    <source>
        <dbReference type="EMBL" id="UWM53255.1"/>
    </source>
</evidence>
<feature type="transmembrane region" description="Helical" evidence="1">
    <location>
        <begin position="143"/>
        <end position="164"/>
    </location>
</feature>
<dbReference type="InterPro" id="IPR011701">
    <property type="entry name" value="MFS"/>
</dbReference>
<dbReference type="PANTHER" id="PTHR23523:SF2">
    <property type="entry name" value="2-NITROIMIDAZOLE TRANSPORTER"/>
    <property type="match status" value="1"/>
</dbReference>
<name>A0A9E7R064_9EURY</name>
<feature type="transmembrane region" description="Helical" evidence="1">
    <location>
        <begin position="257"/>
        <end position="275"/>
    </location>
</feature>
<dbReference type="InterPro" id="IPR020846">
    <property type="entry name" value="MFS_dom"/>
</dbReference>
<feature type="transmembrane region" description="Helical" evidence="1">
    <location>
        <begin position="176"/>
        <end position="198"/>
    </location>
</feature>
<dbReference type="EMBL" id="CP104003">
    <property type="protein sequence ID" value="UWM53255.1"/>
    <property type="molecule type" value="Genomic_DNA"/>
</dbReference>
<dbReference type="GeneID" id="74943561"/>
<feature type="transmembrane region" description="Helical" evidence="1">
    <location>
        <begin position="384"/>
        <end position="407"/>
    </location>
</feature>
<gene>
    <name evidence="3" type="ORF">N0B31_14025</name>
</gene>
<sequence length="427" mass="43031">MREASDTDPALRPAASALLGLGSLAYFLFLFVWFLLPAFLTPVIEQLGLSNTQAGLVSGGVQATYVPLALVSGLVVDRVGASRALGGGLVILGAAHALRGVAPGFPALLGATLLLGVGGTAITFGLPKLVADLFPPDRTGTASSVYLVAASLGTAVAFALGRPYLEPLLGGWRPVFVWSGVLVVAYGLLWLVVSHLLWSRTDHFGSDDVGGFTLGSAREDVRTVLSHPQLRLLVVVGSMHLFLSHGTQTWLAASLESAGVAAGLAATVATVFVLARTTGTLSVPAISDRIGLRRPAIVGCGVLAGVGLTGLVVSGQVSLLVGAVLVAGLGLGGVAPLVRSVPIELDGIGPRLTATANGFVFTVGEVGGFAGPFLVGSLRDTTGSFAPGFGLLAAGGLVVVVAGYLMVEPADYSDDESASGTESGTSG</sequence>
<dbReference type="PROSITE" id="PS50850">
    <property type="entry name" value="MFS"/>
    <property type="match status" value="1"/>
</dbReference>
<dbReference type="Gene3D" id="1.20.1250.20">
    <property type="entry name" value="MFS general substrate transporter like domains"/>
    <property type="match status" value="2"/>
</dbReference>
<dbReference type="InterPro" id="IPR052524">
    <property type="entry name" value="MFS_Cyanate_Porter"/>
</dbReference>
<proteinExistence type="predicted"/>
<feature type="transmembrane region" description="Helical" evidence="1">
    <location>
        <begin position="359"/>
        <end position="378"/>
    </location>
</feature>
<feature type="transmembrane region" description="Helical" evidence="1">
    <location>
        <begin position="108"/>
        <end position="131"/>
    </location>
</feature>
<dbReference type="GO" id="GO:0022857">
    <property type="term" value="F:transmembrane transporter activity"/>
    <property type="evidence" value="ECO:0007669"/>
    <property type="project" value="InterPro"/>
</dbReference>
<evidence type="ECO:0000259" key="2">
    <source>
        <dbReference type="PROSITE" id="PS50850"/>
    </source>
</evidence>
<evidence type="ECO:0000256" key="1">
    <source>
        <dbReference type="SAM" id="Phobius"/>
    </source>
</evidence>
<keyword evidence="1" id="KW-0812">Transmembrane</keyword>
<dbReference type="KEGG" id="ssai:N0B31_14025"/>
<feature type="domain" description="Major facilitator superfamily (MFS) profile" evidence="2">
    <location>
        <begin position="18"/>
        <end position="411"/>
    </location>
</feature>
<keyword evidence="4" id="KW-1185">Reference proteome</keyword>
<dbReference type="InterPro" id="IPR036259">
    <property type="entry name" value="MFS_trans_sf"/>
</dbReference>
<keyword evidence="1" id="KW-1133">Transmembrane helix</keyword>
<feature type="transmembrane region" description="Helical" evidence="1">
    <location>
        <begin position="296"/>
        <end position="313"/>
    </location>
</feature>
<dbReference type="SUPFAM" id="SSF103473">
    <property type="entry name" value="MFS general substrate transporter"/>
    <property type="match status" value="1"/>
</dbReference>